<dbReference type="InterPro" id="IPR032466">
    <property type="entry name" value="Metal_Hydrolase"/>
</dbReference>
<organism evidence="1 2">
    <name type="scientific">Thermogemmatispora tikiterensis</name>
    <dbReference type="NCBI Taxonomy" id="1825093"/>
    <lineage>
        <taxon>Bacteria</taxon>
        <taxon>Bacillati</taxon>
        <taxon>Chloroflexota</taxon>
        <taxon>Ktedonobacteria</taxon>
        <taxon>Thermogemmatisporales</taxon>
        <taxon>Thermogemmatisporaceae</taxon>
        <taxon>Thermogemmatispora</taxon>
    </lineage>
</organism>
<dbReference type="EMBL" id="MCIF01000002">
    <property type="protein sequence ID" value="RAQ94850.1"/>
    <property type="molecule type" value="Genomic_DNA"/>
</dbReference>
<evidence type="ECO:0000313" key="2">
    <source>
        <dbReference type="Proteomes" id="UP000248706"/>
    </source>
</evidence>
<evidence type="ECO:0000313" key="1">
    <source>
        <dbReference type="EMBL" id="RAQ94850.1"/>
    </source>
</evidence>
<protein>
    <submittedName>
        <fullName evidence="1">Cytosolic protein</fullName>
    </submittedName>
</protein>
<dbReference type="Pfam" id="PF19799">
    <property type="entry name" value="DUF6282"/>
    <property type="match status" value="1"/>
</dbReference>
<dbReference type="Proteomes" id="UP000248706">
    <property type="component" value="Unassembled WGS sequence"/>
</dbReference>
<proteinExistence type="predicted"/>
<dbReference type="InterPro" id="IPR046249">
    <property type="entry name" value="DUF6282"/>
</dbReference>
<name>A0A328VGH6_9CHLR</name>
<dbReference type="InterPro" id="IPR016797">
    <property type="entry name" value="UCP021898"/>
</dbReference>
<dbReference type="PIRSF" id="PIRSF021898">
    <property type="entry name" value="UCP021898"/>
    <property type="match status" value="1"/>
</dbReference>
<comment type="caution">
    <text evidence="1">The sequence shown here is derived from an EMBL/GenBank/DDBJ whole genome shotgun (WGS) entry which is preliminary data.</text>
</comment>
<keyword evidence="2" id="KW-1185">Reference proteome</keyword>
<dbReference type="Gene3D" id="3.20.20.140">
    <property type="entry name" value="Metal-dependent hydrolases"/>
    <property type="match status" value="1"/>
</dbReference>
<dbReference type="SUPFAM" id="SSF51556">
    <property type="entry name" value="Metallo-dependent hydrolases"/>
    <property type="match status" value="1"/>
</dbReference>
<sequence length="307" mass="33830">MSRVIDREREDLVRLLAGAIDMHLHIEPDLIERSTDDLSLAREFVALGWGGFVLKSHYFPTAERARVVSAAVPGAQVFGAVALNHAVGGFNPVAVDIAGRAGARVVWLPTVDAANESPERQEARGERHQPFWTRIQQEIRAKGCAPEPLSVFDEHGQLRPEVRSCLARVAEYDMVLATGHLARDEIFAVVAAARESGVKRIVVTHALFPSQALSIEEQRRLADMGAYIEGCYTTFYTNKCPWERLFAAIRAVGPERTVLSSDLGQRSNPSIVSGLLDFAARLLAAGFTRREVQRLLVENPARLVADE</sequence>
<accession>A0A328VGH6</accession>
<reference evidence="1 2" key="1">
    <citation type="submission" date="2016-08" db="EMBL/GenBank/DDBJ databases">
        <title>Analysis of Carbohydrate Active Enzymes in Thermogemmatispora T81 Reveals Carbohydrate Degradation Ability.</title>
        <authorList>
            <person name="Tomazini A."/>
            <person name="Lal S."/>
            <person name="Stott M."/>
            <person name="Henrissat B."/>
            <person name="Polikarpov I."/>
            <person name="Sparling R."/>
            <person name="Levin D.B."/>
        </authorList>
    </citation>
    <scope>NUCLEOTIDE SEQUENCE [LARGE SCALE GENOMIC DNA]</scope>
    <source>
        <strain evidence="1 2">T81</strain>
    </source>
</reference>
<dbReference type="AlphaFoldDB" id="A0A328VGH6"/>
<gene>
    <name evidence="1" type="ORF">A4R35_04830</name>
</gene>